<organism evidence="2 3">
    <name type="scientific">Boletus edulis BED1</name>
    <dbReference type="NCBI Taxonomy" id="1328754"/>
    <lineage>
        <taxon>Eukaryota</taxon>
        <taxon>Fungi</taxon>
        <taxon>Dikarya</taxon>
        <taxon>Basidiomycota</taxon>
        <taxon>Agaricomycotina</taxon>
        <taxon>Agaricomycetes</taxon>
        <taxon>Agaricomycetidae</taxon>
        <taxon>Boletales</taxon>
        <taxon>Boletineae</taxon>
        <taxon>Boletaceae</taxon>
        <taxon>Boletoideae</taxon>
        <taxon>Boletus</taxon>
    </lineage>
</organism>
<evidence type="ECO:0000313" key="3">
    <source>
        <dbReference type="Proteomes" id="UP001194468"/>
    </source>
</evidence>
<feature type="region of interest" description="Disordered" evidence="1">
    <location>
        <begin position="1"/>
        <end position="20"/>
    </location>
</feature>
<gene>
    <name evidence="2" type="ORF">L210DRAFT_931971</name>
</gene>
<dbReference type="AlphaFoldDB" id="A0AAD4GI12"/>
<keyword evidence="3" id="KW-1185">Reference proteome</keyword>
<proteinExistence type="predicted"/>
<dbReference type="EMBL" id="WHUW01000006">
    <property type="protein sequence ID" value="KAF8444943.1"/>
    <property type="molecule type" value="Genomic_DNA"/>
</dbReference>
<sequence length="136" mass="15209">MFAHHVEEHGEVDASVGGESRTGCEDIEAKEDAKLAIHYHRINGSENLLKLLSGTPFTDKVHYVRILGFLLLHAPNRGVRSESAHQEVQRSNAGTRRTLFNRHQPGLQESQGWQNVVKESVTNLLRLCTAGQQNMT</sequence>
<name>A0AAD4GI12_BOLED</name>
<evidence type="ECO:0000256" key="1">
    <source>
        <dbReference type="SAM" id="MobiDB-lite"/>
    </source>
</evidence>
<feature type="compositionally biased region" description="Basic and acidic residues" evidence="1">
    <location>
        <begin position="1"/>
        <end position="12"/>
    </location>
</feature>
<evidence type="ECO:0000313" key="2">
    <source>
        <dbReference type="EMBL" id="KAF8444943.1"/>
    </source>
</evidence>
<accession>A0AAD4GI12</accession>
<reference evidence="2" key="1">
    <citation type="submission" date="2019-10" db="EMBL/GenBank/DDBJ databases">
        <authorList>
            <consortium name="DOE Joint Genome Institute"/>
            <person name="Kuo A."/>
            <person name="Miyauchi S."/>
            <person name="Kiss E."/>
            <person name="Drula E."/>
            <person name="Kohler A."/>
            <person name="Sanchez-Garcia M."/>
            <person name="Andreopoulos B."/>
            <person name="Barry K.W."/>
            <person name="Bonito G."/>
            <person name="Buee M."/>
            <person name="Carver A."/>
            <person name="Chen C."/>
            <person name="Cichocki N."/>
            <person name="Clum A."/>
            <person name="Culley D."/>
            <person name="Crous P.W."/>
            <person name="Fauchery L."/>
            <person name="Girlanda M."/>
            <person name="Hayes R."/>
            <person name="Keri Z."/>
            <person name="LaButti K."/>
            <person name="Lipzen A."/>
            <person name="Lombard V."/>
            <person name="Magnuson J."/>
            <person name="Maillard F."/>
            <person name="Morin E."/>
            <person name="Murat C."/>
            <person name="Nolan M."/>
            <person name="Ohm R."/>
            <person name="Pangilinan J."/>
            <person name="Pereira M."/>
            <person name="Perotto S."/>
            <person name="Peter M."/>
            <person name="Riley R."/>
            <person name="Sitrit Y."/>
            <person name="Stielow B."/>
            <person name="Szollosi G."/>
            <person name="Zifcakova L."/>
            <person name="Stursova M."/>
            <person name="Spatafora J.W."/>
            <person name="Tedersoo L."/>
            <person name="Vaario L.-M."/>
            <person name="Yamada A."/>
            <person name="Yan M."/>
            <person name="Wang P."/>
            <person name="Xu J."/>
            <person name="Bruns T."/>
            <person name="Baldrian P."/>
            <person name="Vilgalys R."/>
            <person name="Henrissat B."/>
            <person name="Grigoriev I.V."/>
            <person name="Hibbett D."/>
            <person name="Nagy L.G."/>
            <person name="Martin F.M."/>
        </authorList>
    </citation>
    <scope>NUCLEOTIDE SEQUENCE</scope>
    <source>
        <strain evidence="2">BED1</strain>
    </source>
</reference>
<dbReference type="Proteomes" id="UP001194468">
    <property type="component" value="Unassembled WGS sequence"/>
</dbReference>
<comment type="caution">
    <text evidence="2">The sequence shown here is derived from an EMBL/GenBank/DDBJ whole genome shotgun (WGS) entry which is preliminary data.</text>
</comment>
<reference evidence="2" key="2">
    <citation type="journal article" date="2020" name="Nat. Commun.">
        <title>Large-scale genome sequencing of mycorrhizal fungi provides insights into the early evolution of symbiotic traits.</title>
        <authorList>
            <person name="Miyauchi S."/>
            <person name="Kiss E."/>
            <person name="Kuo A."/>
            <person name="Drula E."/>
            <person name="Kohler A."/>
            <person name="Sanchez-Garcia M."/>
            <person name="Morin E."/>
            <person name="Andreopoulos B."/>
            <person name="Barry K.W."/>
            <person name="Bonito G."/>
            <person name="Buee M."/>
            <person name="Carver A."/>
            <person name="Chen C."/>
            <person name="Cichocki N."/>
            <person name="Clum A."/>
            <person name="Culley D."/>
            <person name="Crous P.W."/>
            <person name="Fauchery L."/>
            <person name="Girlanda M."/>
            <person name="Hayes R.D."/>
            <person name="Keri Z."/>
            <person name="LaButti K."/>
            <person name="Lipzen A."/>
            <person name="Lombard V."/>
            <person name="Magnuson J."/>
            <person name="Maillard F."/>
            <person name="Murat C."/>
            <person name="Nolan M."/>
            <person name="Ohm R.A."/>
            <person name="Pangilinan J."/>
            <person name="Pereira M.F."/>
            <person name="Perotto S."/>
            <person name="Peter M."/>
            <person name="Pfister S."/>
            <person name="Riley R."/>
            <person name="Sitrit Y."/>
            <person name="Stielow J.B."/>
            <person name="Szollosi G."/>
            <person name="Zifcakova L."/>
            <person name="Stursova M."/>
            <person name="Spatafora J.W."/>
            <person name="Tedersoo L."/>
            <person name="Vaario L.M."/>
            <person name="Yamada A."/>
            <person name="Yan M."/>
            <person name="Wang P."/>
            <person name="Xu J."/>
            <person name="Bruns T."/>
            <person name="Baldrian P."/>
            <person name="Vilgalys R."/>
            <person name="Dunand C."/>
            <person name="Henrissat B."/>
            <person name="Grigoriev I.V."/>
            <person name="Hibbett D."/>
            <person name="Nagy L.G."/>
            <person name="Martin F.M."/>
        </authorList>
    </citation>
    <scope>NUCLEOTIDE SEQUENCE</scope>
    <source>
        <strain evidence="2">BED1</strain>
    </source>
</reference>
<protein>
    <submittedName>
        <fullName evidence="2">Uncharacterized protein</fullName>
    </submittedName>
</protein>